<dbReference type="Proteomes" id="UP000011666">
    <property type="component" value="Unassembled WGS sequence"/>
</dbReference>
<dbReference type="AlphaFoldDB" id="M0QHI5"/>
<protein>
    <recommendedName>
        <fullName evidence="1">TY-Chap C-terminal domain-containing protein</fullName>
    </recommendedName>
</protein>
<dbReference type="InterPro" id="IPR054342">
    <property type="entry name" value="TY-Chap_C"/>
</dbReference>
<sequence>MNRPADRRPVSVGHAVGASSYRGDMRYRSDLELLVTLDASAIERACTSPDCLPELISLAIDESLEFDDCADLATSSGDDAAAAFCTQEAAAWRATAALLREMRHAYGHGGRRRGAA</sequence>
<name>M0QHI5_9ACTN</name>
<accession>M0QHI5</accession>
<gene>
    <name evidence="2" type="ORF">GS4_11_01580</name>
</gene>
<comment type="caution">
    <text evidence="2">The sequence shown here is derived from an EMBL/GenBank/DDBJ whole genome shotgun (WGS) entry which is preliminary data.</text>
</comment>
<keyword evidence="3" id="KW-1185">Reference proteome</keyword>
<organism evidence="2 3">
    <name type="scientific">Gordonia soli NBRC 108243</name>
    <dbReference type="NCBI Taxonomy" id="1223545"/>
    <lineage>
        <taxon>Bacteria</taxon>
        <taxon>Bacillati</taxon>
        <taxon>Actinomycetota</taxon>
        <taxon>Actinomycetes</taxon>
        <taxon>Mycobacteriales</taxon>
        <taxon>Gordoniaceae</taxon>
        <taxon>Gordonia</taxon>
    </lineage>
</organism>
<evidence type="ECO:0000259" key="1">
    <source>
        <dbReference type="Pfam" id="PF22554"/>
    </source>
</evidence>
<dbReference type="EMBL" id="BANX01000011">
    <property type="protein sequence ID" value="GAC67889.1"/>
    <property type="molecule type" value="Genomic_DNA"/>
</dbReference>
<reference evidence="2 3" key="1">
    <citation type="submission" date="2013-01" db="EMBL/GenBank/DDBJ databases">
        <title>Whole genome shotgun sequence of Gordonia soli NBRC 108243.</title>
        <authorList>
            <person name="Isaki-Nakamura S."/>
            <person name="Hosoyama A."/>
            <person name="Tsuchikane K."/>
            <person name="Ando Y."/>
            <person name="Baba S."/>
            <person name="Ohji S."/>
            <person name="Hamada M."/>
            <person name="Tamura T."/>
            <person name="Yamazoe A."/>
            <person name="Yamazaki S."/>
            <person name="Fujita N."/>
        </authorList>
    </citation>
    <scope>NUCLEOTIDE SEQUENCE [LARGE SCALE GENOMIC DNA]</scope>
    <source>
        <strain evidence="2 3">NBRC 108243</strain>
    </source>
</reference>
<dbReference type="eggNOG" id="ENOG50347TU">
    <property type="taxonomic scope" value="Bacteria"/>
</dbReference>
<proteinExistence type="predicted"/>
<feature type="domain" description="TY-Chap C-terminal" evidence="1">
    <location>
        <begin position="26"/>
        <end position="104"/>
    </location>
</feature>
<dbReference type="Pfam" id="PF22554">
    <property type="entry name" value="Chap-C"/>
    <property type="match status" value="1"/>
</dbReference>
<evidence type="ECO:0000313" key="2">
    <source>
        <dbReference type="EMBL" id="GAC67889.1"/>
    </source>
</evidence>
<evidence type="ECO:0000313" key="3">
    <source>
        <dbReference type="Proteomes" id="UP000011666"/>
    </source>
</evidence>
<dbReference type="STRING" id="1223545.GS4_11_01580"/>